<dbReference type="InterPro" id="IPR017141">
    <property type="entry name" value="Pept_M20_carboxypep"/>
</dbReference>
<gene>
    <name evidence="10" type="ORF">GSI_13108</name>
</gene>
<keyword evidence="4" id="KW-0378">Hydrolase</keyword>
<dbReference type="InterPro" id="IPR047177">
    <property type="entry name" value="Pept_M20A"/>
</dbReference>
<evidence type="ECO:0000256" key="2">
    <source>
        <dbReference type="ARBA" id="ARBA00022670"/>
    </source>
</evidence>
<evidence type="ECO:0000256" key="1">
    <source>
        <dbReference type="ARBA" id="ARBA00006247"/>
    </source>
</evidence>
<evidence type="ECO:0000313" key="11">
    <source>
        <dbReference type="Proteomes" id="UP000230002"/>
    </source>
</evidence>
<feature type="binding site" evidence="7">
    <location>
        <position position="228"/>
    </location>
    <ligand>
        <name>Zn(2+)</name>
        <dbReference type="ChEBI" id="CHEBI:29105"/>
        <label>2</label>
    </ligand>
</feature>
<keyword evidence="5 7" id="KW-0862">Zinc</keyword>
<protein>
    <recommendedName>
        <fullName evidence="9">Peptidase M20 dimerisation domain-containing protein</fullName>
    </recommendedName>
</protein>
<dbReference type="Gene3D" id="3.40.630.10">
    <property type="entry name" value="Zn peptidases"/>
    <property type="match status" value="1"/>
</dbReference>
<sequence>MRSDDRTLRQLAQRVLLGPNKASTPSVAARSHNNSSWSISAPLHTENEKLTLKESYDAEVRFAYDVQLHRTSTVTRRGPRSCFSLVLLSAVGLSVFYLFAWSPHFGPFPKTIGLAQNEACSQTTGITPQRTDALLAELEATYLTDDFKSKAYESLGGAVRIPTVAYDDLAPPGSDERWEIFAQLHAYLEKRFPLVHANLQKTHVNKYALVYHWQGSDGTLKPALLTAHQDVVPVEPSTVDQWHHPPFSGHFDGSTVVEELLRAGFKPTRTFVLAYGIDEERGGISGATAIRDYLLATYGEYAFSILVDEGGGYEVKDDVIMSNPGVAEKGKFDMRFEISSPGGHSSIPPQHTSIGMLAALIKQIEANPHDAQLNRSGVYYSLLQCRAAHDTSLSPHLRSLISHSRSSDKALHALERHLAKTDRLFSALAGTTQAADVIRGGVKTNALPERAEVIVNHRIDIHSSVDALQKHVVRVVKPVVARFGLELDAFSKPEFAVKQDGEAAGVLRIADAFGTALEPAPVTPTGDSGPFQFLSGTIIGVLGASNRTGYDKKVFIAPGMSTGNTDTKHYWKLTKHIFRYGHTNHADTFNGAHTVNEALRGEGFIETIRFFTWVILNADESPLLE</sequence>
<keyword evidence="2" id="KW-0645">Protease</keyword>
<comment type="caution">
    <text evidence="10">The sequence shown here is derived from an EMBL/GenBank/DDBJ whole genome shotgun (WGS) entry which is preliminary data.</text>
</comment>
<keyword evidence="3 7" id="KW-0479">Metal-binding</keyword>
<dbReference type="Proteomes" id="UP000230002">
    <property type="component" value="Unassembled WGS sequence"/>
</dbReference>
<dbReference type="GO" id="GO:0000328">
    <property type="term" value="C:fungal-type vacuole lumen"/>
    <property type="evidence" value="ECO:0007669"/>
    <property type="project" value="TreeGrafter"/>
</dbReference>
<dbReference type="AlphaFoldDB" id="A0A2G8RUP5"/>
<evidence type="ECO:0000256" key="7">
    <source>
        <dbReference type="PIRSR" id="PIRSR037217-2"/>
    </source>
</evidence>
<dbReference type="GO" id="GO:0051603">
    <property type="term" value="P:proteolysis involved in protein catabolic process"/>
    <property type="evidence" value="ECO:0007669"/>
    <property type="project" value="TreeGrafter"/>
</dbReference>
<dbReference type="InterPro" id="IPR011650">
    <property type="entry name" value="Peptidase_M20_dimer"/>
</dbReference>
<dbReference type="GO" id="GO:0004181">
    <property type="term" value="F:metallocarboxypeptidase activity"/>
    <property type="evidence" value="ECO:0007669"/>
    <property type="project" value="InterPro"/>
</dbReference>
<dbReference type="InterPro" id="IPR002933">
    <property type="entry name" value="Peptidase_M20"/>
</dbReference>
<keyword evidence="8" id="KW-0472">Membrane</keyword>
<dbReference type="Gene3D" id="3.30.70.360">
    <property type="match status" value="1"/>
</dbReference>
<evidence type="ECO:0000256" key="6">
    <source>
        <dbReference type="PIRSR" id="PIRSR037217-1"/>
    </source>
</evidence>
<dbReference type="InterPro" id="IPR036264">
    <property type="entry name" value="Bact_exopeptidase_dim_dom"/>
</dbReference>
<reference evidence="10 11" key="1">
    <citation type="journal article" date="2015" name="Sci. Rep.">
        <title>Chromosome-level genome map provides insights into diverse defense mechanisms in the medicinal fungus Ganoderma sinense.</title>
        <authorList>
            <person name="Zhu Y."/>
            <person name="Xu J."/>
            <person name="Sun C."/>
            <person name="Zhou S."/>
            <person name="Xu H."/>
            <person name="Nelson D.R."/>
            <person name="Qian J."/>
            <person name="Song J."/>
            <person name="Luo H."/>
            <person name="Xiang L."/>
            <person name="Li Y."/>
            <person name="Xu Z."/>
            <person name="Ji A."/>
            <person name="Wang L."/>
            <person name="Lu S."/>
            <person name="Hayward A."/>
            <person name="Sun W."/>
            <person name="Li X."/>
            <person name="Schwartz D.C."/>
            <person name="Wang Y."/>
            <person name="Chen S."/>
        </authorList>
    </citation>
    <scope>NUCLEOTIDE SEQUENCE [LARGE SCALE GENOMIC DNA]</scope>
    <source>
        <strain evidence="10 11">ZZ0214-1</strain>
    </source>
</reference>
<dbReference type="STRING" id="1077348.A0A2G8RUP5"/>
<dbReference type="Pfam" id="PF07687">
    <property type="entry name" value="M20_dimer"/>
    <property type="match status" value="1"/>
</dbReference>
<dbReference type="SUPFAM" id="SSF53187">
    <property type="entry name" value="Zn-dependent exopeptidases"/>
    <property type="match status" value="1"/>
</dbReference>
<feature type="active site" evidence="6">
    <location>
        <position position="230"/>
    </location>
</feature>
<organism evidence="10 11">
    <name type="scientific">Ganoderma sinense ZZ0214-1</name>
    <dbReference type="NCBI Taxonomy" id="1077348"/>
    <lineage>
        <taxon>Eukaryota</taxon>
        <taxon>Fungi</taxon>
        <taxon>Dikarya</taxon>
        <taxon>Basidiomycota</taxon>
        <taxon>Agaricomycotina</taxon>
        <taxon>Agaricomycetes</taxon>
        <taxon>Polyporales</taxon>
        <taxon>Polyporaceae</taxon>
        <taxon>Ganoderma</taxon>
    </lineage>
</organism>
<dbReference type="EMBL" id="AYKW01000056">
    <property type="protein sequence ID" value="PIL25219.1"/>
    <property type="molecule type" value="Genomic_DNA"/>
</dbReference>
<feature type="binding site" evidence="7">
    <location>
        <position position="308"/>
    </location>
    <ligand>
        <name>Zn(2+)</name>
        <dbReference type="ChEBI" id="CHEBI:29105"/>
        <label>2</label>
    </ligand>
</feature>
<proteinExistence type="inferred from homology"/>
<evidence type="ECO:0000259" key="9">
    <source>
        <dbReference type="Pfam" id="PF07687"/>
    </source>
</evidence>
<feature type="binding site" evidence="7">
    <location>
        <position position="593"/>
    </location>
    <ligand>
        <name>Zn(2+)</name>
        <dbReference type="ChEBI" id="CHEBI:29105"/>
        <label>1</label>
    </ligand>
</feature>
<keyword evidence="8" id="KW-1133">Transmembrane helix</keyword>
<dbReference type="Pfam" id="PF01546">
    <property type="entry name" value="Peptidase_M20"/>
    <property type="match status" value="1"/>
</dbReference>
<keyword evidence="11" id="KW-1185">Reference proteome</keyword>
<feature type="active site" description="Proton acceptor" evidence="6">
    <location>
        <position position="279"/>
    </location>
</feature>
<name>A0A2G8RUP5_9APHY</name>
<evidence type="ECO:0000256" key="4">
    <source>
        <dbReference type="ARBA" id="ARBA00022801"/>
    </source>
</evidence>
<evidence type="ECO:0000256" key="3">
    <source>
        <dbReference type="ARBA" id="ARBA00022723"/>
    </source>
</evidence>
<evidence type="ECO:0000256" key="5">
    <source>
        <dbReference type="ARBA" id="ARBA00022833"/>
    </source>
</evidence>
<keyword evidence="8" id="KW-0812">Transmembrane</keyword>
<dbReference type="PANTHER" id="PTHR45962:SF1">
    <property type="entry name" value="N-FATTY-ACYL-AMINO ACID SYNTHASE_HYDROLASE PM20D1"/>
    <property type="match status" value="1"/>
</dbReference>
<dbReference type="PANTHER" id="PTHR45962">
    <property type="entry name" value="N-FATTY-ACYL-AMINO ACID SYNTHASE/HYDROLASE PM20D1"/>
    <property type="match status" value="1"/>
</dbReference>
<dbReference type="SUPFAM" id="SSF55031">
    <property type="entry name" value="Bacterial exopeptidase dimerisation domain"/>
    <property type="match status" value="1"/>
</dbReference>
<accession>A0A2G8RUP5</accession>
<dbReference type="OrthoDB" id="3064516at2759"/>
<feature type="transmembrane region" description="Helical" evidence="8">
    <location>
        <begin position="82"/>
        <end position="101"/>
    </location>
</feature>
<feature type="binding site" evidence="7">
    <location>
        <position position="280"/>
    </location>
    <ligand>
        <name>Zn(2+)</name>
        <dbReference type="ChEBI" id="CHEBI:29105"/>
        <label>1</label>
    </ligand>
</feature>
<dbReference type="PIRSF" id="PIRSF037217">
    <property type="entry name" value="Carboxypeptidase_S"/>
    <property type="match status" value="1"/>
</dbReference>
<comment type="similarity">
    <text evidence="1">Belongs to the peptidase M20A family.</text>
</comment>
<feature type="domain" description="Peptidase M20 dimerisation" evidence="9">
    <location>
        <begin position="327"/>
        <end position="478"/>
    </location>
</feature>
<dbReference type="GO" id="GO:0046872">
    <property type="term" value="F:metal ion binding"/>
    <property type="evidence" value="ECO:0007669"/>
    <property type="project" value="UniProtKB-KW"/>
</dbReference>
<dbReference type="CDD" id="cd05674">
    <property type="entry name" value="M20_yscS"/>
    <property type="match status" value="1"/>
</dbReference>
<evidence type="ECO:0000313" key="10">
    <source>
        <dbReference type="EMBL" id="PIL25219.1"/>
    </source>
</evidence>
<evidence type="ECO:0000256" key="8">
    <source>
        <dbReference type="SAM" id="Phobius"/>
    </source>
</evidence>